<dbReference type="EMBL" id="JBHTAR010000011">
    <property type="protein sequence ID" value="MFC7201478.1"/>
    <property type="molecule type" value="Genomic_DNA"/>
</dbReference>
<dbReference type="InterPro" id="IPR007404">
    <property type="entry name" value="YdjM-like"/>
</dbReference>
<evidence type="ECO:0000313" key="3">
    <source>
        <dbReference type="Proteomes" id="UP001596447"/>
    </source>
</evidence>
<name>A0ABD5Z8K3_9EURY</name>
<dbReference type="RefSeq" id="WP_279528222.1">
    <property type="nucleotide sequence ID" value="NZ_CP122312.1"/>
</dbReference>
<dbReference type="GO" id="GO:0016787">
    <property type="term" value="F:hydrolase activity"/>
    <property type="evidence" value="ECO:0007669"/>
    <property type="project" value="UniProtKB-KW"/>
</dbReference>
<evidence type="ECO:0000313" key="2">
    <source>
        <dbReference type="EMBL" id="MFC7201478.1"/>
    </source>
</evidence>
<dbReference type="Pfam" id="PF04307">
    <property type="entry name" value="YdjM"/>
    <property type="match status" value="1"/>
</dbReference>
<proteinExistence type="predicted"/>
<keyword evidence="1" id="KW-0472">Membrane</keyword>
<feature type="transmembrane region" description="Helical" evidence="1">
    <location>
        <begin position="12"/>
        <end position="30"/>
    </location>
</feature>
<organism evidence="2 3">
    <name type="scientific">Halospeciosus flavus</name>
    <dbReference type="NCBI Taxonomy" id="3032283"/>
    <lineage>
        <taxon>Archaea</taxon>
        <taxon>Methanobacteriati</taxon>
        <taxon>Methanobacteriota</taxon>
        <taxon>Stenosarchaea group</taxon>
        <taxon>Halobacteria</taxon>
        <taxon>Halobacteriales</taxon>
        <taxon>Halobacteriaceae</taxon>
        <taxon>Halospeciosus</taxon>
    </lineage>
</organism>
<reference evidence="2 3" key="1">
    <citation type="journal article" date="2019" name="Int. J. Syst. Evol. Microbiol.">
        <title>The Global Catalogue of Microorganisms (GCM) 10K type strain sequencing project: providing services to taxonomists for standard genome sequencing and annotation.</title>
        <authorList>
            <consortium name="The Broad Institute Genomics Platform"/>
            <consortium name="The Broad Institute Genome Sequencing Center for Infectious Disease"/>
            <person name="Wu L."/>
            <person name="Ma J."/>
        </authorList>
    </citation>
    <scope>NUCLEOTIDE SEQUENCE [LARGE SCALE GENOMIC DNA]</scope>
    <source>
        <strain evidence="2 3">XZGYJ-43</strain>
    </source>
</reference>
<keyword evidence="3" id="KW-1185">Reference proteome</keyword>
<sequence>MTVAPVDRRVQSPGHLGVALLVAAPAWLVLDRRDAAAFGLLAMLAGVAPDAGLLLPLVHHHGVVHTFLAAVVAGVVLGPATAALVGRAPTRFRDRFAEGSPVRSRPRAFAGVAIAVGWASHVAADMLSAPDVAQPVEPFWPVVDGVVALDVVAVHAMTVNLGVLAAGLSVHAAALVATRE</sequence>
<feature type="transmembrane region" description="Helical" evidence="1">
    <location>
        <begin position="37"/>
        <end position="58"/>
    </location>
</feature>
<comment type="caution">
    <text evidence="2">The sequence shown here is derived from an EMBL/GenBank/DDBJ whole genome shotgun (WGS) entry which is preliminary data.</text>
</comment>
<protein>
    <submittedName>
        <fullName evidence="2">Metal-dependent hydrolase</fullName>
    </submittedName>
</protein>
<feature type="transmembrane region" description="Helical" evidence="1">
    <location>
        <begin position="64"/>
        <end position="86"/>
    </location>
</feature>
<dbReference type="Proteomes" id="UP001596447">
    <property type="component" value="Unassembled WGS sequence"/>
</dbReference>
<evidence type="ECO:0000256" key="1">
    <source>
        <dbReference type="SAM" id="Phobius"/>
    </source>
</evidence>
<keyword evidence="1" id="KW-0812">Transmembrane</keyword>
<dbReference type="AlphaFoldDB" id="A0ABD5Z8K3"/>
<keyword evidence="2" id="KW-0378">Hydrolase</keyword>
<accession>A0ABD5Z8K3</accession>
<gene>
    <name evidence="2" type="ORF">ACFQJ9_19065</name>
</gene>
<keyword evidence="1" id="KW-1133">Transmembrane helix</keyword>
<feature type="transmembrane region" description="Helical" evidence="1">
    <location>
        <begin position="147"/>
        <end position="177"/>
    </location>
</feature>
<feature type="transmembrane region" description="Helical" evidence="1">
    <location>
        <begin position="107"/>
        <end position="127"/>
    </location>
</feature>